<dbReference type="Proteomes" id="UP000566819">
    <property type="component" value="Unassembled WGS sequence"/>
</dbReference>
<name>A0A8H4RLB2_9HELO</name>
<evidence type="ECO:0000256" key="1">
    <source>
        <dbReference type="SAM" id="MobiDB-lite"/>
    </source>
</evidence>
<feature type="region of interest" description="Disordered" evidence="1">
    <location>
        <begin position="276"/>
        <end position="299"/>
    </location>
</feature>
<evidence type="ECO:0000313" key="4">
    <source>
        <dbReference type="Proteomes" id="UP000566819"/>
    </source>
</evidence>
<dbReference type="AlphaFoldDB" id="A0A8H4RLB2"/>
<dbReference type="Pfam" id="PF25545">
    <property type="entry name" value="DUF7924"/>
    <property type="match status" value="1"/>
</dbReference>
<proteinExistence type="predicted"/>
<sequence>MAATVGIEGVYRVYLNLASTDPGAAATIGRYLAIFRNRQTADQFYRFAQGAKNPAGQPALNTLTRQGPQFWNYNSVAYGWPIPVLLLEWFPQWAPKVILTLINDEGGRDVSPIPVQAITEWFNGGAYFIKNTLKTEEYWIQNGSYVTLSSHDATKFVVRSKGLAANEILTIDDPITIELASAASSDNPTKMMSKTMAVRGIVELFRLVKREKELHQEILDFSVSHYHRIVRIYGHYPIIDGENTTFYRHPIHTFDFTALDVIDTLPPDINFKVSQQSELRESGLSQGRAEDITLDTSMS</sequence>
<comment type="caution">
    <text evidence="3">The sequence shown here is derived from an EMBL/GenBank/DDBJ whole genome shotgun (WGS) entry which is preliminary data.</text>
</comment>
<evidence type="ECO:0000259" key="2">
    <source>
        <dbReference type="Pfam" id="PF25545"/>
    </source>
</evidence>
<keyword evidence="4" id="KW-1185">Reference proteome</keyword>
<dbReference type="OrthoDB" id="5364171at2759"/>
<reference evidence="3 4" key="1">
    <citation type="submission" date="2020-03" db="EMBL/GenBank/DDBJ databases">
        <title>Draft Genome Sequence of Cudoniella acicularis.</title>
        <authorList>
            <person name="Buettner E."/>
            <person name="Kellner H."/>
        </authorList>
    </citation>
    <scope>NUCLEOTIDE SEQUENCE [LARGE SCALE GENOMIC DNA]</scope>
    <source>
        <strain evidence="3 4">DSM 108380</strain>
    </source>
</reference>
<gene>
    <name evidence="3" type="ORF">G7Y89_g6958</name>
</gene>
<organism evidence="3 4">
    <name type="scientific">Cudoniella acicularis</name>
    <dbReference type="NCBI Taxonomy" id="354080"/>
    <lineage>
        <taxon>Eukaryota</taxon>
        <taxon>Fungi</taxon>
        <taxon>Dikarya</taxon>
        <taxon>Ascomycota</taxon>
        <taxon>Pezizomycotina</taxon>
        <taxon>Leotiomycetes</taxon>
        <taxon>Helotiales</taxon>
        <taxon>Tricladiaceae</taxon>
        <taxon>Cudoniella</taxon>
    </lineage>
</organism>
<accession>A0A8H4RLB2</accession>
<dbReference type="InterPro" id="IPR057684">
    <property type="entry name" value="DUF7924"/>
</dbReference>
<dbReference type="EMBL" id="JAAMPI010000469">
    <property type="protein sequence ID" value="KAF4631173.1"/>
    <property type="molecule type" value="Genomic_DNA"/>
</dbReference>
<dbReference type="PANTHER" id="PTHR42470">
    <property type="entry name" value="VAST DOMAIN-CONTAINING PROTEIN"/>
    <property type="match status" value="1"/>
</dbReference>
<evidence type="ECO:0000313" key="3">
    <source>
        <dbReference type="EMBL" id="KAF4631173.1"/>
    </source>
</evidence>
<protein>
    <recommendedName>
        <fullName evidence="2">DUF7924 domain-containing protein</fullName>
    </recommendedName>
</protein>
<feature type="domain" description="DUF7924" evidence="2">
    <location>
        <begin position="191"/>
        <end position="260"/>
    </location>
</feature>
<dbReference type="PANTHER" id="PTHR42470:SF2">
    <property type="match status" value="1"/>
</dbReference>